<evidence type="ECO:0000313" key="2">
    <source>
        <dbReference type="EMBL" id="OON19132.1"/>
    </source>
</evidence>
<organism evidence="2 3">
    <name type="scientific">Opisthorchis viverrini</name>
    <name type="common">Southeast Asian liver fluke</name>
    <dbReference type="NCBI Taxonomy" id="6198"/>
    <lineage>
        <taxon>Eukaryota</taxon>
        <taxon>Metazoa</taxon>
        <taxon>Spiralia</taxon>
        <taxon>Lophotrochozoa</taxon>
        <taxon>Platyhelminthes</taxon>
        <taxon>Trematoda</taxon>
        <taxon>Digenea</taxon>
        <taxon>Opisthorchiida</taxon>
        <taxon>Opisthorchiata</taxon>
        <taxon>Opisthorchiidae</taxon>
        <taxon>Opisthorchis</taxon>
    </lineage>
</organism>
<name>A0A1S8WX88_OPIVI</name>
<dbReference type="EMBL" id="KV893564">
    <property type="protein sequence ID" value="OON19132.1"/>
    <property type="molecule type" value="Genomic_DNA"/>
</dbReference>
<accession>A0A1S8WX88</accession>
<evidence type="ECO:0000256" key="1">
    <source>
        <dbReference type="SAM" id="MobiDB-lite"/>
    </source>
</evidence>
<dbReference type="Proteomes" id="UP000243686">
    <property type="component" value="Unassembled WGS sequence"/>
</dbReference>
<feature type="non-terminal residue" evidence="2">
    <location>
        <position position="530"/>
    </location>
</feature>
<dbReference type="AlphaFoldDB" id="A0A1S8WX88"/>
<proteinExistence type="predicted"/>
<keyword evidence="3" id="KW-1185">Reference proteome</keyword>
<evidence type="ECO:0000313" key="3">
    <source>
        <dbReference type="Proteomes" id="UP000243686"/>
    </source>
</evidence>
<reference evidence="2 3" key="1">
    <citation type="submission" date="2015-03" db="EMBL/GenBank/DDBJ databases">
        <title>Draft genome of the nematode, Opisthorchis viverrini.</title>
        <authorList>
            <person name="Mitreva M."/>
        </authorList>
    </citation>
    <scope>NUCLEOTIDE SEQUENCE [LARGE SCALE GENOMIC DNA]</scope>
    <source>
        <strain evidence="2">Khon Kaen</strain>
    </source>
</reference>
<feature type="region of interest" description="Disordered" evidence="1">
    <location>
        <begin position="296"/>
        <end position="318"/>
    </location>
</feature>
<gene>
    <name evidence="2" type="ORF">X801_05003</name>
</gene>
<protein>
    <submittedName>
        <fullName evidence="2">Uncharacterized protein</fullName>
    </submittedName>
</protein>
<sequence>KRILNASLNVARHITLLGQSTSHSAQRLSLPVKPTGQKESKVVHRKDLRLKSATGTRPINNSNFDQTTKNQGHRQLVPIPKPIRNTKPSETDAFRLDDCHHLCLPDWIVQELRSIWTHFEEPPPPLTKQAADNPPEINYSFSAVRNRLREEKAKMDVDLDAMFARLGLDVSELRRGETTKEKVGKDTNYMGENASPKSLAISPASAATTNMLKVGAQPDSTRSSDKSPTRKRMRRVLEYLTRNTGTPPSIAGILDITNSLSASPPAASTSSTNIPGKIGLDMIALKLCDIQSNIPPLPPLDHTQKKTKWRPEKDATKNPRLMKPSVYAESDVVEFQRKLAAGRLQQGETDRDTEAGFCRNLPAWDDRLNHVKDVTSSGAQNALSKIRSQMNRSLQEDMATICTWWDLPTELRQNPSLCTEETQSFDQHLRDQRNWLAQCRTKVSARFPHSMQACLQSFASHQRKQSGVGIIRISLAQNCGQPVNPLIHVDDVEARFTIQRFCDQRLTEKTRLTSCCSNYSSELVVEEKQK</sequence>
<feature type="non-terminal residue" evidence="2">
    <location>
        <position position="1"/>
    </location>
</feature>